<evidence type="ECO:0000313" key="2">
    <source>
        <dbReference type="EMBL" id="GAT52795.1"/>
    </source>
</evidence>
<organism evidence="2 3">
    <name type="scientific">Mycena chlorophos</name>
    <name type="common">Agaric fungus</name>
    <name type="synonym">Agaricus chlorophos</name>
    <dbReference type="NCBI Taxonomy" id="658473"/>
    <lineage>
        <taxon>Eukaryota</taxon>
        <taxon>Fungi</taxon>
        <taxon>Dikarya</taxon>
        <taxon>Basidiomycota</taxon>
        <taxon>Agaricomycotina</taxon>
        <taxon>Agaricomycetes</taxon>
        <taxon>Agaricomycetidae</taxon>
        <taxon>Agaricales</taxon>
        <taxon>Marasmiineae</taxon>
        <taxon>Mycenaceae</taxon>
        <taxon>Mycena</taxon>
    </lineage>
</organism>
<proteinExistence type="predicted"/>
<reference evidence="2" key="1">
    <citation type="submission" date="2014-09" db="EMBL/GenBank/DDBJ databases">
        <title>Genome sequence of the luminous mushroom Mycena chlorophos for searching fungal bioluminescence genes.</title>
        <authorList>
            <person name="Tanaka Y."/>
            <person name="Kasuga D."/>
            <person name="Oba Y."/>
            <person name="Hase S."/>
            <person name="Sato K."/>
            <person name="Oba Y."/>
            <person name="Sakakibara Y."/>
        </authorList>
    </citation>
    <scope>NUCLEOTIDE SEQUENCE</scope>
</reference>
<sequence>MQDEGERTAVTSTRDMAMAVERRRRAMTRGFALPNVGAETPMPLTEIGASLSVRNAHPDALPGPAVSTLTFSNSSATARGCFPTRKASAFEERKRFPRRDSDEKNKRR</sequence>
<keyword evidence="3" id="KW-1185">Reference proteome</keyword>
<name>A0ABQ0LNZ8_MYCCL</name>
<dbReference type="Proteomes" id="UP000815677">
    <property type="component" value="Unassembled WGS sequence"/>
</dbReference>
<accession>A0ABQ0LNZ8</accession>
<feature type="compositionally biased region" description="Basic and acidic residues" evidence="1">
    <location>
        <begin position="88"/>
        <end position="108"/>
    </location>
</feature>
<evidence type="ECO:0000256" key="1">
    <source>
        <dbReference type="SAM" id="MobiDB-lite"/>
    </source>
</evidence>
<dbReference type="EMBL" id="DF847937">
    <property type="protein sequence ID" value="GAT52795.1"/>
    <property type="molecule type" value="Genomic_DNA"/>
</dbReference>
<evidence type="ECO:0000313" key="3">
    <source>
        <dbReference type="Proteomes" id="UP000815677"/>
    </source>
</evidence>
<gene>
    <name evidence="2" type="ORF">MCHLO_09814</name>
</gene>
<protein>
    <submittedName>
        <fullName evidence="2">Uncharacterized protein</fullName>
    </submittedName>
</protein>
<feature type="region of interest" description="Disordered" evidence="1">
    <location>
        <begin position="85"/>
        <end position="108"/>
    </location>
</feature>